<dbReference type="InterPro" id="IPR050357">
    <property type="entry name" value="Arrestin_domain-protein"/>
</dbReference>
<dbReference type="InterPro" id="IPR011022">
    <property type="entry name" value="Arrestin_C-like"/>
</dbReference>
<dbReference type="EMBL" id="CAXITT010000025">
    <property type="protein sequence ID" value="CAL1527978.1"/>
    <property type="molecule type" value="Genomic_DNA"/>
</dbReference>
<dbReference type="PANTHER" id="PTHR11188">
    <property type="entry name" value="ARRESTIN DOMAIN CONTAINING PROTEIN"/>
    <property type="match status" value="1"/>
</dbReference>
<proteinExistence type="inferred from homology"/>
<dbReference type="Pfam" id="PF00339">
    <property type="entry name" value="Arrestin_N"/>
    <property type="match status" value="1"/>
</dbReference>
<organism evidence="3 4">
    <name type="scientific">Lymnaea stagnalis</name>
    <name type="common">Great pond snail</name>
    <name type="synonym">Helix stagnalis</name>
    <dbReference type="NCBI Taxonomy" id="6523"/>
    <lineage>
        <taxon>Eukaryota</taxon>
        <taxon>Metazoa</taxon>
        <taxon>Spiralia</taxon>
        <taxon>Lophotrochozoa</taxon>
        <taxon>Mollusca</taxon>
        <taxon>Gastropoda</taxon>
        <taxon>Heterobranchia</taxon>
        <taxon>Euthyneura</taxon>
        <taxon>Panpulmonata</taxon>
        <taxon>Hygrophila</taxon>
        <taxon>Lymnaeoidea</taxon>
        <taxon>Lymnaeidae</taxon>
        <taxon>Lymnaea</taxon>
    </lineage>
</organism>
<dbReference type="InterPro" id="IPR014752">
    <property type="entry name" value="Arrestin-like_C"/>
</dbReference>
<protein>
    <recommendedName>
        <fullName evidence="2">Arrestin C-terminal-like domain-containing protein</fullName>
    </recommendedName>
</protein>
<dbReference type="SUPFAM" id="SSF81296">
    <property type="entry name" value="E set domains"/>
    <property type="match status" value="2"/>
</dbReference>
<dbReference type="AlphaFoldDB" id="A0AAV2H491"/>
<comment type="similarity">
    <text evidence="1">Belongs to the arrestin family.</text>
</comment>
<evidence type="ECO:0000313" key="3">
    <source>
        <dbReference type="EMBL" id="CAL1527978.1"/>
    </source>
</evidence>
<comment type="caution">
    <text evidence="3">The sequence shown here is derived from an EMBL/GenBank/DDBJ whole genome shotgun (WGS) entry which is preliminary data.</text>
</comment>
<dbReference type="Proteomes" id="UP001497497">
    <property type="component" value="Unassembled WGS sequence"/>
</dbReference>
<evidence type="ECO:0000259" key="2">
    <source>
        <dbReference type="SMART" id="SM01017"/>
    </source>
</evidence>
<reference evidence="3 4" key="1">
    <citation type="submission" date="2024-04" db="EMBL/GenBank/DDBJ databases">
        <authorList>
            <consortium name="Genoscope - CEA"/>
            <person name="William W."/>
        </authorList>
    </citation>
    <scope>NUCLEOTIDE SEQUENCE [LARGE SCALE GENOMIC DNA]</scope>
</reference>
<gene>
    <name evidence="3" type="ORF">GSLYS_00002148001</name>
</gene>
<dbReference type="Pfam" id="PF02752">
    <property type="entry name" value="Arrestin_C"/>
    <property type="match status" value="1"/>
</dbReference>
<evidence type="ECO:0000256" key="1">
    <source>
        <dbReference type="ARBA" id="ARBA00005298"/>
    </source>
</evidence>
<dbReference type="SMART" id="SM01017">
    <property type="entry name" value="Arrestin_C"/>
    <property type="match status" value="1"/>
</dbReference>
<feature type="domain" description="Arrestin C-terminal-like" evidence="2">
    <location>
        <begin position="196"/>
        <end position="322"/>
    </location>
</feature>
<dbReference type="Gene3D" id="2.60.40.640">
    <property type="match status" value="2"/>
</dbReference>
<sequence>MICCGTNSPMLAFHDKMTSTALLELSLEQADLVYYSGDRIRGALIVHVAAPVTIAGVELRFRGAARAKWREVGWKTEVEHEKEEIYFDDRFCLWGKVADDGRWESREVLNRGRHLFPFQYKLPEGIPCSFEGPEANIRYTVHGALARVAGSNITTKKIVTVLRDLDCKRDNEKKSPASRHVLEDHAERTFSTTCCRPSRVSCSLCVLKRSYVPGETIHADVQIHNMTMRKSGPCRLQLKQLVTYGENHCRPILLLDFEFQESVRPGQRRQWKNLSLIVPPTCPSKLSKCRVIDVRYCVAIECQFSDSVLYAAVPITVVTVPERGIIPIRWSYQECSTEYGEEETRNTTNEDIFRPRYKFYEELRDIRKDKYFVLKLRQSPGVKRRLLVNEGESRTDSDALNDSKA</sequence>
<evidence type="ECO:0000313" key="4">
    <source>
        <dbReference type="Proteomes" id="UP001497497"/>
    </source>
</evidence>
<accession>A0AAV2H491</accession>
<name>A0AAV2H491_LYMST</name>
<keyword evidence="4" id="KW-1185">Reference proteome</keyword>
<dbReference type="GO" id="GO:0015031">
    <property type="term" value="P:protein transport"/>
    <property type="evidence" value="ECO:0007669"/>
    <property type="project" value="TreeGrafter"/>
</dbReference>
<dbReference type="PANTHER" id="PTHR11188:SF176">
    <property type="entry name" value="ARRESTIN DOMAIN-CONTAINING PROTEIN 1"/>
    <property type="match status" value="1"/>
</dbReference>
<dbReference type="InterPro" id="IPR014756">
    <property type="entry name" value="Ig_E-set"/>
</dbReference>
<dbReference type="GO" id="GO:0005737">
    <property type="term" value="C:cytoplasm"/>
    <property type="evidence" value="ECO:0007669"/>
    <property type="project" value="TreeGrafter"/>
</dbReference>
<dbReference type="InterPro" id="IPR011021">
    <property type="entry name" value="Arrestin-like_N"/>
</dbReference>